<keyword evidence="4" id="KW-1185">Reference proteome</keyword>
<accession>A0ABX7QZM5</accession>
<evidence type="ECO:0000313" key="3">
    <source>
        <dbReference type="EMBL" id="QSX36268.1"/>
    </source>
</evidence>
<evidence type="ECO:0000256" key="1">
    <source>
        <dbReference type="ARBA" id="ARBA00005622"/>
    </source>
</evidence>
<dbReference type="Gene3D" id="3.40.50.1820">
    <property type="entry name" value="alpha/beta hydrolase"/>
    <property type="match status" value="1"/>
</dbReference>
<dbReference type="RefSeq" id="WP_207379664.1">
    <property type="nucleotide sequence ID" value="NZ_CP071502.1"/>
</dbReference>
<dbReference type="EMBL" id="CP071502">
    <property type="protein sequence ID" value="QSX36268.1"/>
    <property type="molecule type" value="Genomic_DNA"/>
</dbReference>
<dbReference type="InterPro" id="IPR029058">
    <property type="entry name" value="AB_hydrolase_fold"/>
</dbReference>
<dbReference type="InterPro" id="IPR052558">
    <property type="entry name" value="Siderophore_Hydrolase_D"/>
</dbReference>
<proteinExistence type="inferred from homology"/>
<organism evidence="3 4">
    <name type="scientific">Shewanella sedimentimangrovi</name>
    <dbReference type="NCBI Taxonomy" id="2814293"/>
    <lineage>
        <taxon>Bacteria</taxon>
        <taxon>Pseudomonadati</taxon>
        <taxon>Pseudomonadota</taxon>
        <taxon>Gammaproteobacteria</taxon>
        <taxon>Alteromonadales</taxon>
        <taxon>Shewanellaceae</taxon>
        <taxon>Shewanella</taxon>
    </lineage>
</organism>
<sequence length="281" mass="32113">MNKILLLIFIVLISVLTPAVYANGTFEIKNSEIHTIDSKVLGRKYDLYIKLPNDYFDKANESKRYPVLYLNDGPYTFKVAAGVTHFTAMDKAIVVGISFADGDDGQFSRVRDLTPEKDKSWVKYETGGAPEYLKFIEQEVFTFVENKYRINVNKRILSGQSLGGSFGAWVLLTKPELFSDYILTSPSLWFKDDLIFAMEEKYFSQHKSIKAKVFIATGALEIPEFGSRNDMVDGHQRFLQRLRSRHYQGLQLIGEVIDGTDHYSTFPVGLAKGLRWIYQDL</sequence>
<name>A0ABX7QZM5_9GAMM</name>
<dbReference type="InterPro" id="IPR000801">
    <property type="entry name" value="Esterase-like"/>
</dbReference>
<dbReference type="Proteomes" id="UP000663207">
    <property type="component" value="Chromosome"/>
</dbReference>
<comment type="similarity">
    <text evidence="1">Belongs to the esterase D family.</text>
</comment>
<protein>
    <submittedName>
        <fullName evidence="3">Alpha/beta hydrolase</fullName>
    </submittedName>
</protein>
<dbReference type="PANTHER" id="PTHR40841">
    <property type="entry name" value="SIDEROPHORE TRIACETYLFUSARININE C ESTERASE"/>
    <property type="match status" value="1"/>
</dbReference>
<dbReference type="SUPFAM" id="SSF53474">
    <property type="entry name" value="alpha/beta-Hydrolases"/>
    <property type="match status" value="1"/>
</dbReference>
<gene>
    <name evidence="3" type="ORF">JYB85_13190</name>
</gene>
<dbReference type="Pfam" id="PF00756">
    <property type="entry name" value="Esterase"/>
    <property type="match status" value="1"/>
</dbReference>
<dbReference type="GO" id="GO:0016787">
    <property type="term" value="F:hydrolase activity"/>
    <property type="evidence" value="ECO:0007669"/>
    <property type="project" value="UniProtKB-KW"/>
</dbReference>
<evidence type="ECO:0000313" key="4">
    <source>
        <dbReference type="Proteomes" id="UP000663207"/>
    </source>
</evidence>
<reference evidence="3 4" key="1">
    <citation type="submission" date="2021-03" db="EMBL/GenBank/DDBJ databases">
        <title>Novel species identification of genus Shewanella.</title>
        <authorList>
            <person name="Liu G."/>
            <person name="Zhang Q."/>
        </authorList>
    </citation>
    <scope>NUCLEOTIDE SEQUENCE [LARGE SCALE GENOMIC DNA]</scope>
    <source>
        <strain evidence="3 4">FJAT-52962</strain>
    </source>
</reference>
<evidence type="ECO:0000256" key="2">
    <source>
        <dbReference type="ARBA" id="ARBA00022801"/>
    </source>
</evidence>
<dbReference type="PANTHER" id="PTHR40841:SF2">
    <property type="entry name" value="SIDEROPHORE-DEGRADING ESTERASE (EUROFUNG)"/>
    <property type="match status" value="1"/>
</dbReference>
<keyword evidence="2 3" id="KW-0378">Hydrolase</keyword>